<dbReference type="Pfam" id="PF13622">
    <property type="entry name" value="4HBT_3"/>
    <property type="match status" value="1"/>
</dbReference>
<evidence type="ECO:0000256" key="8">
    <source>
        <dbReference type="ARBA" id="ARBA00079653"/>
    </source>
</evidence>
<keyword evidence="4" id="KW-0443">Lipid metabolism</keyword>
<evidence type="ECO:0000259" key="9">
    <source>
        <dbReference type="Pfam" id="PF02551"/>
    </source>
</evidence>
<proteinExistence type="inferred from homology"/>
<organism evidence="11 12">
    <name type="scientific">Thalassovita mediterranea</name>
    <dbReference type="NCBI Taxonomy" id="340021"/>
    <lineage>
        <taxon>Bacteria</taxon>
        <taxon>Pseudomonadati</taxon>
        <taxon>Pseudomonadota</taxon>
        <taxon>Alphaproteobacteria</taxon>
        <taxon>Rhodobacterales</taxon>
        <taxon>Roseobacteraceae</taxon>
        <taxon>Thalassovita</taxon>
    </lineage>
</organism>
<dbReference type="Proteomes" id="UP000051681">
    <property type="component" value="Unassembled WGS sequence"/>
</dbReference>
<comment type="similarity">
    <text evidence="1">Belongs to the C/M/P thioester hydrolase family.</text>
</comment>
<dbReference type="FunFam" id="2.40.160.210:FF:000001">
    <property type="entry name" value="Acyl-CoA thioesterase II"/>
    <property type="match status" value="1"/>
</dbReference>
<protein>
    <recommendedName>
        <fullName evidence="7">Acyl-CoA thioesterase 2</fullName>
        <ecNumber evidence="5">3.1.2.20</ecNumber>
    </recommendedName>
    <alternativeName>
        <fullName evidence="8">Thioesterase II</fullName>
    </alternativeName>
</protein>
<evidence type="ECO:0000256" key="3">
    <source>
        <dbReference type="ARBA" id="ARBA00022801"/>
    </source>
</evidence>
<evidence type="ECO:0000313" key="11">
    <source>
        <dbReference type="EMBL" id="CUH85228.1"/>
    </source>
</evidence>
<dbReference type="AlphaFoldDB" id="A0A0P1GRF3"/>
<dbReference type="GO" id="GO:0047617">
    <property type="term" value="F:fatty acyl-CoA hydrolase activity"/>
    <property type="evidence" value="ECO:0007669"/>
    <property type="project" value="UniProtKB-EC"/>
</dbReference>
<name>A0A0P1GRF3_9RHOB</name>
<dbReference type="InterPro" id="IPR003703">
    <property type="entry name" value="Acyl_CoA_thio"/>
</dbReference>
<dbReference type="PANTHER" id="PTHR11066:SF34">
    <property type="entry name" value="ACYL-COENZYME A THIOESTERASE 8"/>
    <property type="match status" value="1"/>
</dbReference>
<gene>
    <name evidence="11" type="primary">tesB</name>
    <name evidence="11" type="ORF">TM5383_02456</name>
</gene>
<dbReference type="PANTHER" id="PTHR11066">
    <property type="entry name" value="ACYL-COA THIOESTERASE"/>
    <property type="match status" value="1"/>
</dbReference>
<evidence type="ECO:0000256" key="1">
    <source>
        <dbReference type="ARBA" id="ARBA00006538"/>
    </source>
</evidence>
<feature type="domain" description="Acyl-CoA thioesterase 2 C-terminal" evidence="9">
    <location>
        <begin position="160"/>
        <end position="285"/>
    </location>
</feature>
<dbReference type="OrthoDB" id="9781019at2"/>
<evidence type="ECO:0000256" key="2">
    <source>
        <dbReference type="ARBA" id="ARBA00011881"/>
    </source>
</evidence>
<evidence type="ECO:0000259" key="10">
    <source>
        <dbReference type="Pfam" id="PF13622"/>
    </source>
</evidence>
<sequence length="293" mass="33179">MSTQTPDLTRWLHDLLQVEAVEENYFRGMATPQGRGRSFGGQVIGQALMSAIKTVGEDRPVHSLHAYFMRPGDATKPVLYHVERDRDGRSFATRRVIAVQSGKPILNLAASFHDREVGLSQQADMPDVVGPEGLENQVQLGERYADQLPEAYLNWLRLPRPIELRPVELRPPFNREPRAPVQHVWMRVHGDLGDQHSMHRAALSYVSDFGLLGTAVLPWAKTFIDPDMQFASLDHAVWFHDDFRMDEWQLYAMDSPWTGGARGFNRGQIFSRDGRLVASTAQEGLVRQVTPKD</sequence>
<dbReference type="InterPro" id="IPR025652">
    <property type="entry name" value="TesB_C"/>
</dbReference>
<dbReference type="Gene3D" id="2.40.160.210">
    <property type="entry name" value="Acyl-CoA thioesterase, double hotdog domain"/>
    <property type="match status" value="1"/>
</dbReference>
<dbReference type="STRING" id="340021.TM5383_02456"/>
<dbReference type="GO" id="GO:0006637">
    <property type="term" value="P:acyl-CoA metabolic process"/>
    <property type="evidence" value="ECO:0007669"/>
    <property type="project" value="InterPro"/>
</dbReference>
<dbReference type="CDD" id="cd03445">
    <property type="entry name" value="Thioesterase_II_repeat2"/>
    <property type="match status" value="1"/>
</dbReference>
<evidence type="ECO:0000313" key="12">
    <source>
        <dbReference type="Proteomes" id="UP000051681"/>
    </source>
</evidence>
<dbReference type="InterPro" id="IPR029069">
    <property type="entry name" value="HotDog_dom_sf"/>
</dbReference>
<dbReference type="GO" id="GO:0005829">
    <property type="term" value="C:cytosol"/>
    <property type="evidence" value="ECO:0007669"/>
    <property type="project" value="TreeGrafter"/>
</dbReference>
<comment type="catalytic activity">
    <reaction evidence="6">
        <text>a fatty acyl-CoA + H2O = a fatty acid + CoA + H(+)</text>
        <dbReference type="Rhea" id="RHEA:16781"/>
        <dbReference type="ChEBI" id="CHEBI:15377"/>
        <dbReference type="ChEBI" id="CHEBI:15378"/>
        <dbReference type="ChEBI" id="CHEBI:28868"/>
        <dbReference type="ChEBI" id="CHEBI:57287"/>
        <dbReference type="ChEBI" id="CHEBI:77636"/>
        <dbReference type="EC" id="3.1.2.20"/>
    </reaction>
    <physiologicalReaction direction="left-to-right" evidence="6">
        <dbReference type="Rhea" id="RHEA:16782"/>
    </physiologicalReaction>
</comment>
<evidence type="ECO:0000256" key="7">
    <source>
        <dbReference type="ARBA" id="ARBA00071120"/>
    </source>
</evidence>
<keyword evidence="3 11" id="KW-0378">Hydrolase</keyword>
<evidence type="ECO:0000256" key="6">
    <source>
        <dbReference type="ARBA" id="ARBA00050943"/>
    </source>
</evidence>
<feature type="domain" description="Acyl-CoA thioesterase-like N-terminal HotDog" evidence="10">
    <location>
        <begin position="34"/>
        <end position="113"/>
    </location>
</feature>
<evidence type="ECO:0000256" key="4">
    <source>
        <dbReference type="ARBA" id="ARBA00023098"/>
    </source>
</evidence>
<dbReference type="RefSeq" id="WP_058319295.1">
    <property type="nucleotide sequence ID" value="NZ_CYSF01000012.1"/>
</dbReference>
<dbReference type="Pfam" id="PF02551">
    <property type="entry name" value="Acyl_CoA_thio"/>
    <property type="match status" value="1"/>
</dbReference>
<dbReference type="EC" id="3.1.2.20" evidence="5"/>
<keyword evidence="12" id="KW-1185">Reference proteome</keyword>
<dbReference type="CDD" id="cd03444">
    <property type="entry name" value="Thioesterase_II_repeat1"/>
    <property type="match status" value="1"/>
</dbReference>
<evidence type="ECO:0000256" key="5">
    <source>
        <dbReference type="ARBA" id="ARBA00038894"/>
    </source>
</evidence>
<comment type="subunit">
    <text evidence="2">Homotetramer.</text>
</comment>
<dbReference type="GO" id="GO:0009062">
    <property type="term" value="P:fatty acid catabolic process"/>
    <property type="evidence" value="ECO:0007669"/>
    <property type="project" value="TreeGrafter"/>
</dbReference>
<accession>A0A0P1GRF3</accession>
<reference evidence="11 12" key="1">
    <citation type="submission" date="2015-09" db="EMBL/GenBank/DDBJ databases">
        <authorList>
            <consortium name="Swine Surveillance"/>
        </authorList>
    </citation>
    <scope>NUCLEOTIDE SEQUENCE [LARGE SCALE GENOMIC DNA]</scope>
    <source>
        <strain evidence="11 12">CECT 8383</strain>
    </source>
</reference>
<dbReference type="EMBL" id="CYSF01000012">
    <property type="protein sequence ID" value="CUH85228.1"/>
    <property type="molecule type" value="Genomic_DNA"/>
</dbReference>
<dbReference type="InterPro" id="IPR049449">
    <property type="entry name" value="TesB_ACOT8-like_N"/>
</dbReference>
<dbReference type="InterPro" id="IPR042171">
    <property type="entry name" value="Acyl-CoA_hotdog"/>
</dbReference>
<dbReference type="SUPFAM" id="SSF54637">
    <property type="entry name" value="Thioesterase/thiol ester dehydrase-isomerase"/>
    <property type="match status" value="2"/>
</dbReference>